<comment type="cofactor">
    <cofactor evidence="12">
        <name>[4Fe-4S] cluster</name>
        <dbReference type="ChEBI" id="CHEBI:49883"/>
    </cofactor>
    <text evidence="12">Binds 1 [4Fe-4S] cluster.</text>
</comment>
<dbReference type="FunFam" id="1.10.1670.10:FF:000001">
    <property type="entry name" value="Endonuclease III"/>
    <property type="match status" value="1"/>
</dbReference>
<dbReference type="InterPro" id="IPR005759">
    <property type="entry name" value="Nth"/>
</dbReference>
<keyword evidence="15" id="KW-1185">Reference proteome</keyword>
<feature type="domain" description="HhH-GPD" evidence="13">
    <location>
        <begin position="57"/>
        <end position="205"/>
    </location>
</feature>
<dbReference type="Pfam" id="PF00633">
    <property type="entry name" value="HHH"/>
    <property type="match status" value="1"/>
</dbReference>
<dbReference type="SUPFAM" id="SSF48150">
    <property type="entry name" value="DNA-glycosylase"/>
    <property type="match status" value="1"/>
</dbReference>
<sequence>MTPKKTARKASSVAPDLLKERKQRARAVIRELKKLFPEAECALHHESAFQLLVATILSAQCTDERVNMATPELFRRYPDAKALKNSTQAAVEKIVNPLGFFRNKATNIRAMAAMLVDEFGGEIPQDIDQLVKLPGVGRKTASVVLGTWYGIPSGVVVDTHVRRISNLLGLTESQNPEIIERDLMAILPKKEWIEFSHRIIYHGRQTCIARRPKCESCGLLKHCPRVGLPPL</sequence>
<dbReference type="PROSITE" id="PS00764">
    <property type="entry name" value="ENDONUCLEASE_III_1"/>
    <property type="match status" value="1"/>
</dbReference>
<dbReference type="KEGG" id="fmr:Fuma_00827"/>
<accession>A0A1P8WB16</accession>
<evidence type="ECO:0000313" key="14">
    <source>
        <dbReference type="EMBL" id="APZ91241.1"/>
    </source>
</evidence>
<dbReference type="PANTHER" id="PTHR10359">
    <property type="entry name" value="A/G-SPECIFIC ADENINE GLYCOSYLASE/ENDONUCLEASE III"/>
    <property type="match status" value="1"/>
</dbReference>
<evidence type="ECO:0000256" key="6">
    <source>
        <dbReference type="ARBA" id="ARBA00023004"/>
    </source>
</evidence>
<proteinExistence type="inferred from homology"/>
<dbReference type="GO" id="GO:0019104">
    <property type="term" value="F:DNA N-glycosylase activity"/>
    <property type="evidence" value="ECO:0007669"/>
    <property type="project" value="UniProtKB-UniRule"/>
</dbReference>
<keyword evidence="7 12" id="KW-0411">Iron-sulfur</keyword>
<keyword evidence="4 12" id="KW-0227">DNA damage</keyword>
<dbReference type="CDD" id="cd00056">
    <property type="entry name" value="ENDO3c"/>
    <property type="match status" value="1"/>
</dbReference>
<keyword evidence="9 12" id="KW-0234">DNA repair</keyword>
<comment type="catalytic activity">
    <reaction evidence="12">
        <text>2'-deoxyribonucleotide-(2'-deoxyribose 5'-phosphate)-2'-deoxyribonucleotide-DNA = a 3'-end 2'-deoxyribonucleotide-(2,3-dehydro-2,3-deoxyribose 5'-phosphate)-DNA + a 5'-end 5'-phospho-2'-deoxyribonucleoside-DNA + H(+)</text>
        <dbReference type="Rhea" id="RHEA:66592"/>
        <dbReference type="Rhea" id="RHEA-COMP:13180"/>
        <dbReference type="Rhea" id="RHEA-COMP:16897"/>
        <dbReference type="Rhea" id="RHEA-COMP:17067"/>
        <dbReference type="ChEBI" id="CHEBI:15378"/>
        <dbReference type="ChEBI" id="CHEBI:136412"/>
        <dbReference type="ChEBI" id="CHEBI:157695"/>
        <dbReference type="ChEBI" id="CHEBI:167181"/>
        <dbReference type="EC" id="4.2.99.18"/>
    </reaction>
</comment>
<dbReference type="EC" id="4.2.99.18" evidence="12"/>
<dbReference type="EMBL" id="CP017641">
    <property type="protein sequence ID" value="APZ91241.1"/>
    <property type="molecule type" value="Genomic_DNA"/>
</dbReference>
<evidence type="ECO:0000259" key="13">
    <source>
        <dbReference type="SMART" id="SM00478"/>
    </source>
</evidence>
<dbReference type="FunFam" id="1.10.340.30:FF:000001">
    <property type="entry name" value="Endonuclease III"/>
    <property type="match status" value="1"/>
</dbReference>
<organism evidence="14 15">
    <name type="scientific">Fuerstiella marisgermanici</name>
    <dbReference type="NCBI Taxonomy" id="1891926"/>
    <lineage>
        <taxon>Bacteria</taxon>
        <taxon>Pseudomonadati</taxon>
        <taxon>Planctomycetota</taxon>
        <taxon>Planctomycetia</taxon>
        <taxon>Planctomycetales</taxon>
        <taxon>Planctomycetaceae</taxon>
        <taxon>Fuerstiella</taxon>
    </lineage>
</organism>
<keyword evidence="2 12" id="KW-0004">4Fe-4S</keyword>
<dbReference type="Gene3D" id="1.10.1670.10">
    <property type="entry name" value="Helix-hairpin-Helix base-excision DNA repair enzymes (C-terminal)"/>
    <property type="match status" value="1"/>
</dbReference>
<keyword evidence="10 12" id="KW-0456">Lyase</keyword>
<keyword evidence="6 12" id="KW-0408">Iron</keyword>
<dbReference type="InterPro" id="IPR003651">
    <property type="entry name" value="Endonuclease3_FeS-loop_motif"/>
</dbReference>
<dbReference type="GO" id="GO:0051539">
    <property type="term" value="F:4 iron, 4 sulfur cluster binding"/>
    <property type="evidence" value="ECO:0007669"/>
    <property type="project" value="UniProtKB-UniRule"/>
</dbReference>
<dbReference type="SMART" id="SM00478">
    <property type="entry name" value="ENDO3c"/>
    <property type="match status" value="1"/>
</dbReference>
<feature type="binding site" evidence="12">
    <location>
        <position position="217"/>
    </location>
    <ligand>
        <name>[4Fe-4S] cluster</name>
        <dbReference type="ChEBI" id="CHEBI:49883"/>
    </ligand>
</feature>
<keyword evidence="5 12" id="KW-0378">Hydrolase</keyword>
<protein>
    <recommendedName>
        <fullName evidence="12">Endonuclease III</fullName>
        <ecNumber evidence="12">4.2.99.18</ecNumber>
    </recommendedName>
    <alternativeName>
        <fullName evidence="12">DNA-(apurinic or apyrimidinic site) lyase</fullName>
    </alternativeName>
</protein>
<comment type="function">
    <text evidence="12">DNA repair enzyme that has both DNA N-glycosylase activity and AP-lyase activity. The DNA N-glycosylase activity releases various damaged pyrimidines from DNA by cleaving the N-glycosidic bond, leaving an AP (apurinic/apyrimidinic) site. The AP-lyase activity cleaves the phosphodiester bond 3' to the AP site by a beta-elimination, leaving a 3'-terminal unsaturated sugar and a product with a terminal 5'-phosphate.</text>
</comment>
<evidence type="ECO:0000313" key="15">
    <source>
        <dbReference type="Proteomes" id="UP000187735"/>
    </source>
</evidence>
<feature type="binding site" evidence="12">
    <location>
        <position position="214"/>
    </location>
    <ligand>
        <name>[4Fe-4S] cluster</name>
        <dbReference type="ChEBI" id="CHEBI:49883"/>
    </ligand>
</feature>
<dbReference type="OrthoDB" id="9800977at2"/>
<keyword evidence="14" id="KW-0540">Nuclease</keyword>
<feature type="binding site" evidence="12">
    <location>
        <position position="223"/>
    </location>
    <ligand>
        <name>[4Fe-4S] cluster</name>
        <dbReference type="ChEBI" id="CHEBI:49883"/>
    </ligand>
</feature>
<dbReference type="GO" id="GO:0006285">
    <property type="term" value="P:base-excision repair, AP site formation"/>
    <property type="evidence" value="ECO:0007669"/>
    <property type="project" value="TreeGrafter"/>
</dbReference>
<dbReference type="GO" id="GO:0046872">
    <property type="term" value="F:metal ion binding"/>
    <property type="evidence" value="ECO:0007669"/>
    <property type="project" value="UniProtKB-KW"/>
</dbReference>
<dbReference type="HAMAP" id="MF_00942">
    <property type="entry name" value="Nth"/>
    <property type="match status" value="1"/>
</dbReference>
<evidence type="ECO:0000256" key="5">
    <source>
        <dbReference type="ARBA" id="ARBA00022801"/>
    </source>
</evidence>
<evidence type="ECO:0000256" key="2">
    <source>
        <dbReference type="ARBA" id="ARBA00022485"/>
    </source>
</evidence>
<evidence type="ECO:0000256" key="9">
    <source>
        <dbReference type="ARBA" id="ARBA00023204"/>
    </source>
</evidence>
<dbReference type="InterPro" id="IPR004035">
    <property type="entry name" value="Endouclease-III_FeS-bd_BS"/>
</dbReference>
<keyword evidence="8 12" id="KW-0238">DNA-binding</keyword>
<dbReference type="InterPro" id="IPR023170">
    <property type="entry name" value="HhH_base_excis_C"/>
</dbReference>
<gene>
    <name evidence="14" type="primary">pdg</name>
    <name evidence="12" type="synonym">nth</name>
    <name evidence="14" type="ORF">Fuma_00827</name>
</gene>
<dbReference type="InterPro" id="IPR003265">
    <property type="entry name" value="HhH-GPD_domain"/>
</dbReference>
<dbReference type="SMART" id="SM00525">
    <property type="entry name" value="FES"/>
    <property type="match status" value="1"/>
</dbReference>
<comment type="similarity">
    <text evidence="1 12">Belongs to the Nth/MutY family.</text>
</comment>
<evidence type="ECO:0000256" key="10">
    <source>
        <dbReference type="ARBA" id="ARBA00023239"/>
    </source>
</evidence>
<dbReference type="PIRSF" id="PIRSF001435">
    <property type="entry name" value="Nth"/>
    <property type="match status" value="1"/>
</dbReference>
<evidence type="ECO:0000256" key="1">
    <source>
        <dbReference type="ARBA" id="ARBA00008343"/>
    </source>
</evidence>
<dbReference type="GO" id="GO:0140078">
    <property type="term" value="F:class I DNA-(apurinic or apyrimidinic site) endonuclease activity"/>
    <property type="evidence" value="ECO:0007669"/>
    <property type="project" value="UniProtKB-EC"/>
</dbReference>
<dbReference type="STRING" id="1891926.Fuma_00827"/>
<dbReference type="Gene3D" id="1.10.340.30">
    <property type="entry name" value="Hypothetical protein, domain 2"/>
    <property type="match status" value="1"/>
</dbReference>
<keyword evidence="3 12" id="KW-0479">Metal-binding</keyword>
<dbReference type="InterPro" id="IPR011257">
    <property type="entry name" value="DNA_glycosylase"/>
</dbReference>
<name>A0A1P8WB16_9PLAN</name>
<reference evidence="14 15" key="1">
    <citation type="journal article" date="2016" name="Front. Microbiol.">
        <title>Fuerstia marisgermanicae gen. nov., sp. nov., an Unusual Member of the Phylum Planctomycetes from the German Wadden Sea.</title>
        <authorList>
            <person name="Kohn T."/>
            <person name="Heuer A."/>
            <person name="Jogler M."/>
            <person name="Vollmers J."/>
            <person name="Boedeker C."/>
            <person name="Bunk B."/>
            <person name="Rast P."/>
            <person name="Borchert D."/>
            <person name="Glockner I."/>
            <person name="Freese H.M."/>
            <person name="Klenk H.P."/>
            <person name="Overmann J."/>
            <person name="Kaster A.K."/>
            <person name="Rohde M."/>
            <person name="Wiegand S."/>
            <person name="Jogler C."/>
        </authorList>
    </citation>
    <scope>NUCLEOTIDE SEQUENCE [LARGE SCALE GENOMIC DNA]</scope>
    <source>
        <strain evidence="14 15">NH11</strain>
    </source>
</reference>
<keyword evidence="14" id="KW-0255">Endonuclease</keyword>
<dbReference type="Pfam" id="PF00730">
    <property type="entry name" value="HhH-GPD"/>
    <property type="match status" value="1"/>
</dbReference>
<evidence type="ECO:0000256" key="11">
    <source>
        <dbReference type="ARBA" id="ARBA00023295"/>
    </source>
</evidence>
<evidence type="ECO:0000256" key="8">
    <source>
        <dbReference type="ARBA" id="ARBA00023125"/>
    </source>
</evidence>
<dbReference type="RefSeq" id="WP_083731789.1">
    <property type="nucleotide sequence ID" value="NZ_CP017641.1"/>
</dbReference>
<evidence type="ECO:0000256" key="3">
    <source>
        <dbReference type="ARBA" id="ARBA00022723"/>
    </source>
</evidence>
<evidence type="ECO:0000256" key="7">
    <source>
        <dbReference type="ARBA" id="ARBA00023014"/>
    </source>
</evidence>
<dbReference type="PANTHER" id="PTHR10359:SF18">
    <property type="entry name" value="ENDONUCLEASE III"/>
    <property type="match status" value="1"/>
</dbReference>
<dbReference type="NCBIfam" id="TIGR01083">
    <property type="entry name" value="nth"/>
    <property type="match status" value="1"/>
</dbReference>
<feature type="binding site" evidence="12">
    <location>
        <position position="207"/>
    </location>
    <ligand>
        <name>[4Fe-4S] cluster</name>
        <dbReference type="ChEBI" id="CHEBI:49883"/>
    </ligand>
</feature>
<dbReference type="GO" id="GO:0003677">
    <property type="term" value="F:DNA binding"/>
    <property type="evidence" value="ECO:0007669"/>
    <property type="project" value="UniProtKB-UniRule"/>
</dbReference>
<keyword evidence="11 12" id="KW-0326">Glycosidase</keyword>
<dbReference type="AlphaFoldDB" id="A0A1P8WB16"/>
<evidence type="ECO:0000256" key="4">
    <source>
        <dbReference type="ARBA" id="ARBA00022763"/>
    </source>
</evidence>
<dbReference type="Proteomes" id="UP000187735">
    <property type="component" value="Chromosome"/>
</dbReference>
<dbReference type="InterPro" id="IPR000445">
    <property type="entry name" value="HhH_motif"/>
</dbReference>
<evidence type="ECO:0000256" key="12">
    <source>
        <dbReference type="HAMAP-Rule" id="MF_00942"/>
    </source>
</evidence>